<sequence length="521" mass="59624">MKDGVSEEIYQPHTSVDGLEGTVSIWGIPNPSSTWDDLDAGDYILFYTGAEDEDGVRKYSYGGRVLAKEENPELRQELWEVYTRVWGSEGKESDDPWDYIIYFSETFPLDIPSEELHGFDGLTKTYIQQSFVSYGDDGHDTIREKFGSVDKYIEARRTDAGRNKTDNSDSATSPDFGDKLTLSPVDIELPSDLFFKNPERLESQIEAALNSGKHVIFTGPPGTGKSRLARSVCEQVQDFTEVDGYTFTTATAEWSTFDTIGGYAPTGNGEELSFDPRLFLRCFRDQEGTAQNKWLVIDELNRADIDKAFGQLFSVLSKDSVELPYERENRVRIEWIDEETPDSTVERVVKNRDRFPVTPSWRLIATMNTYDKTSLYEMSYAFMRRFAFVRVSAPSIPESDSDIEDLMHQYADSWEMDVEDRDRPRLISIGRIWRKMNHAIDDRAIGPAIVKDMLEYTSQNEHIHLTDRLTQAIISFIFPQLEGVPKREQIVEQIASVDQVDERELDDAARDMLQVTFLSNE</sequence>
<dbReference type="InterPro" id="IPR003593">
    <property type="entry name" value="AAA+_ATPase"/>
</dbReference>
<protein>
    <submittedName>
        <fullName evidence="3">AAA family ATPase</fullName>
    </submittedName>
</protein>
<dbReference type="KEGG" id="hlt:I7X12_05230"/>
<keyword evidence="4" id="KW-1185">Reference proteome</keyword>
<dbReference type="InterPro" id="IPR011704">
    <property type="entry name" value="ATPase_dyneun-rel_AAA"/>
</dbReference>
<dbReference type="GeneID" id="60587873"/>
<dbReference type="RefSeq" id="WP_198062808.1">
    <property type="nucleotide sequence ID" value="NZ_CP065856.1"/>
</dbReference>
<evidence type="ECO:0000259" key="2">
    <source>
        <dbReference type="SMART" id="SM00382"/>
    </source>
</evidence>
<gene>
    <name evidence="3" type="ORF">I7X12_05230</name>
</gene>
<dbReference type="GO" id="GO:0005524">
    <property type="term" value="F:ATP binding"/>
    <property type="evidence" value="ECO:0007669"/>
    <property type="project" value="InterPro"/>
</dbReference>
<dbReference type="Gene3D" id="3.40.50.300">
    <property type="entry name" value="P-loop containing nucleotide triphosphate hydrolases"/>
    <property type="match status" value="1"/>
</dbReference>
<name>A0A7T3KWG7_9EURY</name>
<dbReference type="PANTHER" id="PTHR37291">
    <property type="entry name" value="5-METHYLCYTOSINE-SPECIFIC RESTRICTION ENZYME B"/>
    <property type="match status" value="1"/>
</dbReference>
<proteinExistence type="predicted"/>
<feature type="domain" description="AAA+ ATPase" evidence="2">
    <location>
        <begin position="211"/>
        <end position="392"/>
    </location>
</feature>
<dbReference type="GO" id="GO:0016887">
    <property type="term" value="F:ATP hydrolysis activity"/>
    <property type="evidence" value="ECO:0007669"/>
    <property type="project" value="InterPro"/>
</dbReference>
<evidence type="ECO:0000313" key="3">
    <source>
        <dbReference type="EMBL" id="QPV64033.1"/>
    </source>
</evidence>
<dbReference type="InterPro" id="IPR027417">
    <property type="entry name" value="P-loop_NTPase"/>
</dbReference>
<dbReference type="InterPro" id="IPR052934">
    <property type="entry name" value="Methyl-DNA_Rec/Restrict_Enz"/>
</dbReference>
<dbReference type="AlphaFoldDB" id="A0A7T3KWG7"/>
<dbReference type="EMBL" id="CP065856">
    <property type="protein sequence ID" value="QPV64033.1"/>
    <property type="molecule type" value="Genomic_DNA"/>
</dbReference>
<organism evidence="3 4">
    <name type="scientific">Halosimplex litoreum</name>
    <dbReference type="NCBI Taxonomy" id="1198301"/>
    <lineage>
        <taxon>Archaea</taxon>
        <taxon>Methanobacteriati</taxon>
        <taxon>Methanobacteriota</taxon>
        <taxon>Stenosarchaea group</taxon>
        <taxon>Halobacteria</taxon>
        <taxon>Halobacteriales</taxon>
        <taxon>Haloarculaceae</taxon>
        <taxon>Halosimplex</taxon>
    </lineage>
</organism>
<dbReference type="Pfam" id="PF07728">
    <property type="entry name" value="AAA_5"/>
    <property type="match status" value="1"/>
</dbReference>
<dbReference type="SMART" id="SM00382">
    <property type="entry name" value="AAA"/>
    <property type="match status" value="1"/>
</dbReference>
<evidence type="ECO:0000313" key="4">
    <source>
        <dbReference type="Proteomes" id="UP000595001"/>
    </source>
</evidence>
<reference evidence="3 4" key="1">
    <citation type="submission" date="2020-12" db="EMBL/GenBank/DDBJ databases">
        <title>Halosimplex halophilum sp. nov. and Halosimplex salinum sp. nov., two new members of the genus Halosimplex.</title>
        <authorList>
            <person name="Cui H.L."/>
        </authorList>
    </citation>
    <scope>NUCLEOTIDE SEQUENCE [LARGE SCALE GENOMIC DNA]</scope>
    <source>
        <strain evidence="3 4">YGH94</strain>
    </source>
</reference>
<dbReference type="SUPFAM" id="SSF52540">
    <property type="entry name" value="P-loop containing nucleoside triphosphate hydrolases"/>
    <property type="match status" value="1"/>
</dbReference>
<dbReference type="OrthoDB" id="9837at2157"/>
<dbReference type="Proteomes" id="UP000595001">
    <property type="component" value="Chromosome"/>
</dbReference>
<feature type="region of interest" description="Disordered" evidence="1">
    <location>
        <begin position="157"/>
        <end position="177"/>
    </location>
</feature>
<dbReference type="PANTHER" id="PTHR37291:SF1">
    <property type="entry name" value="TYPE IV METHYL-DIRECTED RESTRICTION ENZYME ECOKMCRB SUBUNIT"/>
    <property type="match status" value="1"/>
</dbReference>
<evidence type="ECO:0000256" key="1">
    <source>
        <dbReference type="SAM" id="MobiDB-lite"/>
    </source>
</evidence>
<accession>A0A7T3KWG7</accession>
<feature type="compositionally biased region" description="Basic and acidic residues" evidence="1">
    <location>
        <begin position="157"/>
        <end position="167"/>
    </location>
</feature>